<evidence type="ECO:0000256" key="5">
    <source>
        <dbReference type="SAM" id="Phobius"/>
    </source>
</evidence>
<evidence type="ECO:0000259" key="9">
    <source>
        <dbReference type="Pfam" id="PF25145"/>
    </source>
</evidence>
<dbReference type="Pfam" id="PF25145">
    <property type="entry name" value="NfeD1b_N"/>
    <property type="match status" value="1"/>
</dbReference>
<accession>A0A7D3XGM2</accession>
<proteinExistence type="predicted"/>
<feature type="domain" description="NfeD-like C-terminal" evidence="7">
    <location>
        <begin position="414"/>
        <end position="467"/>
    </location>
</feature>
<evidence type="ECO:0000313" key="10">
    <source>
        <dbReference type="EMBL" id="QKG80157.1"/>
    </source>
</evidence>
<evidence type="ECO:0000256" key="4">
    <source>
        <dbReference type="ARBA" id="ARBA00023136"/>
    </source>
</evidence>
<dbReference type="InterPro" id="IPR052165">
    <property type="entry name" value="Membrane_assoc_protease"/>
</dbReference>
<evidence type="ECO:0000256" key="1">
    <source>
        <dbReference type="ARBA" id="ARBA00004141"/>
    </source>
</evidence>
<dbReference type="PANTHER" id="PTHR33507">
    <property type="entry name" value="INNER MEMBRANE PROTEIN YBBJ"/>
    <property type="match status" value="1"/>
</dbReference>
<feature type="transmembrane region" description="Helical" evidence="5">
    <location>
        <begin position="243"/>
        <end position="266"/>
    </location>
</feature>
<dbReference type="Pfam" id="PF01957">
    <property type="entry name" value="NfeD"/>
    <property type="match status" value="1"/>
</dbReference>
<dbReference type="SUPFAM" id="SSF141322">
    <property type="entry name" value="NfeD domain-like"/>
    <property type="match status" value="1"/>
</dbReference>
<feature type="transmembrane region" description="Helical" evidence="5">
    <location>
        <begin position="299"/>
        <end position="317"/>
    </location>
</feature>
<dbReference type="InterPro" id="IPR056739">
    <property type="entry name" value="NfeD_membrane"/>
</dbReference>
<dbReference type="InterPro" id="IPR029045">
    <property type="entry name" value="ClpP/crotonase-like_dom_sf"/>
</dbReference>
<keyword evidence="11" id="KW-1185">Reference proteome</keyword>
<name>A0A7D3XGM2_9BACT</name>
<dbReference type="CDD" id="cd07021">
    <property type="entry name" value="Clp_protease_NfeD_like"/>
    <property type="match status" value="1"/>
</dbReference>
<dbReference type="AlphaFoldDB" id="A0A7D3XGM2"/>
<feature type="chain" id="PRO_5029443323" evidence="6">
    <location>
        <begin position="25"/>
        <end position="469"/>
    </location>
</feature>
<evidence type="ECO:0000256" key="6">
    <source>
        <dbReference type="SAM" id="SignalP"/>
    </source>
</evidence>
<dbReference type="Gene3D" id="3.90.226.10">
    <property type="entry name" value="2-enoyl-CoA Hydratase, Chain A, domain 1"/>
    <property type="match status" value="1"/>
</dbReference>
<evidence type="ECO:0000259" key="8">
    <source>
        <dbReference type="Pfam" id="PF24961"/>
    </source>
</evidence>
<reference evidence="10 11" key="1">
    <citation type="submission" date="2019-07" db="EMBL/GenBank/DDBJ databases">
        <title>Thalassofilum flectens gen. nov., sp. nov., a novel moderate thermophilic anaerobe from a shallow sea hot spring in Kunashir Island (Russia), representing a new family in the order Bacteroidales, and proposal of Thalassofilacea fam. nov.</title>
        <authorList>
            <person name="Kochetkova T.V."/>
            <person name="Podosokorskaya O.A."/>
            <person name="Novikov A."/>
            <person name="Elcheninov A.G."/>
            <person name="Toshchakov S.V."/>
            <person name="Kublanov I.V."/>
        </authorList>
    </citation>
    <scope>NUCLEOTIDE SEQUENCE [LARGE SCALE GENOMIC DNA]</scope>
    <source>
        <strain evidence="10 11">38-H</strain>
    </source>
</reference>
<organism evidence="10 11">
    <name type="scientific">Tenuifilum thalassicum</name>
    <dbReference type="NCBI Taxonomy" id="2590900"/>
    <lineage>
        <taxon>Bacteria</taxon>
        <taxon>Pseudomonadati</taxon>
        <taxon>Bacteroidota</taxon>
        <taxon>Bacteroidia</taxon>
        <taxon>Bacteroidales</taxon>
        <taxon>Tenuifilaceae</taxon>
        <taxon>Tenuifilum</taxon>
    </lineage>
</organism>
<evidence type="ECO:0000259" key="7">
    <source>
        <dbReference type="Pfam" id="PF01957"/>
    </source>
</evidence>
<feature type="domain" description="NfeD integral membrane" evidence="8">
    <location>
        <begin position="252"/>
        <end position="366"/>
    </location>
</feature>
<feature type="transmembrane region" description="Helical" evidence="5">
    <location>
        <begin position="362"/>
        <end position="379"/>
    </location>
</feature>
<keyword evidence="3 5" id="KW-1133">Transmembrane helix</keyword>
<dbReference type="Proteomes" id="UP000500961">
    <property type="component" value="Chromosome"/>
</dbReference>
<dbReference type="InterPro" id="IPR002810">
    <property type="entry name" value="NfeD-like_C"/>
</dbReference>
<comment type="subcellular location">
    <subcellularLocation>
        <location evidence="1">Membrane</location>
        <topology evidence="1">Multi-pass membrane protein</topology>
    </subcellularLocation>
</comment>
<dbReference type="InterPro" id="IPR012340">
    <property type="entry name" value="NA-bd_OB-fold"/>
</dbReference>
<sequence length="469" mass="51159">MKTIKFKRVLAFLFLIYLIPTASAQDSTSQKKLVYKINIKENIMPAAWRSVKVGFDEAKQKNADIILIHLNTYGGMVNIADSIRTKFLNSTIPVWVFIDNQAASAGALISIACDSIYMRKGGSIGAATVVDQSGKVVPDKFQSFMRSTMRATAEAKGYDTIITGTDTILKWRRDPRIAEAMVDPSIYIDGIIDTGKVLTFTTEEAIKYGYCEGKAENINEVMQHAGIKEYTVIEFRPSLIDGIIGFLTNPMVSGLLIMVIIGGIYFELQTPGIGFPIAAAVVAAILYFAPLYIEGLVENWEIVIFILGVILVMVEIFAIPGFGITGISGIILMVAGLTLAMVDNETLRDPVSFNILTILKPFGIVVLSVFLGLIAGIYLSRKVLTSSLFPNLALQNNLPNEDGYIGIDSKIKSKVGAEGTAITTLRPAGKVEIDGEWYDAIAEFGYIEKGSKIKITKDEAGQLYVTKIS</sequence>
<feature type="domain" description="NfeD1b N-terminal" evidence="9">
    <location>
        <begin position="34"/>
        <end position="233"/>
    </location>
</feature>
<dbReference type="Gene3D" id="2.40.50.140">
    <property type="entry name" value="Nucleic acid-binding proteins"/>
    <property type="match status" value="1"/>
</dbReference>
<feature type="signal peptide" evidence="6">
    <location>
        <begin position="1"/>
        <end position="24"/>
    </location>
</feature>
<evidence type="ECO:0000313" key="11">
    <source>
        <dbReference type="Proteomes" id="UP000500961"/>
    </source>
</evidence>
<keyword evidence="2 5" id="KW-0812">Transmembrane</keyword>
<evidence type="ECO:0000256" key="3">
    <source>
        <dbReference type="ARBA" id="ARBA00022989"/>
    </source>
</evidence>
<dbReference type="Pfam" id="PF24961">
    <property type="entry name" value="NfeD_membrane"/>
    <property type="match status" value="1"/>
</dbReference>
<gene>
    <name evidence="10" type="ORF">FHG85_07760</name>
</gene>
<dbReference type="KEGG" id="ttz:FHG85_07760"/>
<dbReference type="SUPFAM" id="SSF52096">
    <property type="entry name" value="ClpP/crotonase"/>
    <property type="match status" value="1"/>
</dbReference>
<dbReference type="InterPro" id="IPR056738">
    <property type="entry name" value="NfeD1b_N"/>
</dbReference>
<keyword evidence="6" id="KW-0732">Signal</keyword>
<dbReference type="PANTHER" id="PTHR33507:SF3">
    <property type="entry name" value="INNER MEMBRANE PROTEIN YBBJ"/>
    <property type="match status" value="1"/>
</dbReference>
<dbReference type="GO" id="GO:0005886">
    <property type="term" value="C:plasma membrane"/>
    <property type="evidence" value="ECO:0007669"/>
    <property type="project" value="TreeGrafter"/>
</dbReference>
<protein>
    <submittedName>
        <fullName evidence="10">Nodulation protein NfeD</fullName>
    </submittedName>
</protein>
<dbReference type="RefSeq" id="WP_173074627.1">
    <property type="nucleotide sequence ID" value="NZ_CP041345.1"/>
</dbReference>
<feature type="transmembrane region" description="Helical" evidence="5">
    <location>
        <begin position="273"/>
        <end position="293"/>
    </location>
</feature>
<evidence type="ECO:0000256" key="2">
    <source>
        <dbReference type="ARBA" id="ARBA00022692"/>
    </source>
</evidence>
<dbReference type="EMBL" id="CP041345">
    <property type="protein sequence ID" value="QKG80157.1"/>
    <property type="molecule type" value="Genomic_DNA"/>
</dbReference>
<keyword evidence="4 5" id="KW-0472">Membrane</keyword>